<reference evidence="7 8" key="1">
    <citation type="submission" date="2019-09" db="EMBL/GenBank/DDBJ databases">
        <authorList>
            <person name="Depoorter E."/>
        </authorList>
    </citation>
    <scope>NUCLEOTIDE SEQUENCE [LARGE SCALE GENOMIC DNA]</scope>
    <source>
        <strain evidence="7">LMG 30113</strain>
    </source>
</reference>
<dbReference type="PANTHER" id="PTHR34136">
    <property type="match status" value="1"/>
</dbReference>
<feature type="domain" description="Mannose-1-phosphate guanyltransferase C-terminal" evidence="6">
    <location>
        <begin position="672"/>
        <end position="734"/>
    </location>
</feature>
<name>A0A6J5CZ21_9BURK</name>
<protein>
    <submittedName>
        <fullName evidence="7">UDP-N-acetyl-D-mannosamine transferase</fullName>
    </submittedName>
</protein>
<keyword evidence="4" id="KW-0012">Acyltransferase</keyword>
<dbReference type="InterPro" id="IPR003362">
    <property type="entry name" value="Bact_transf"/>
</dbReference>
<dbReference type="Gene3D" id="2.160.10.10">
    <property type="entry name" value="Hexapeptide repeat proteins"/>
    <property type="match status" value="1"/>
</dbReference>
<sequence>MTRSQEAARERAAARCAGAVTAGLALLLLAVPLVLLAPFSRVERIARIGRAGRPFRMWRLAPRGAGPHPVRARFGVDAWPALLNVVCGQMAWVGPRALAGVDAEPAGLGEQRLAVRPGLMSLWSLRRRTLIDYGTEWQADLEYLRDRGARRDLGIAVRHVLLALMTGVAGRHAAPDDVTIVDVRFDNLSMQDAIARIQDRLDADAPPAQVCFVNPACVNVAARHRRYRAILRRAALVLPDGIGIKIAGDLLSTPLRQNVNGTDLFPRLCAALEGSGHGIFLLGGKPGVAQTMAGRIAQQYPGLSIAGCRHGYFDPHDATAAREVVDAVRASGARLLLVAMGVPVQEQFIARHLDAFGVKVAMGVGGLFDFMSGATPRAPAWLRELGGEWLFRLAIEPGRMWKRYLIGNASFLARIALQQLGWRRRIVCRIVGADEFAAPPPTVRAGRRCILFATRPAPDDFPVPAGTPAALLPVGATTALEQVLQNLAVAGCSHVDLVVSDAPDTFRALVGDGQRWGLDLHLHLSASASHPYDWLYRIGAGATDHTVLVGHAEIVPGAPTLARLYDDPALLVEPRDAGGTHWLGWGGASRDAAGRTNVALDADALHRLLERALPSRMADGGEFVRVDSMAGWMRAQAAGLTAVAAGGMPSHYRAEAWGGRGAQCRIAPDAVIRGPVLIGERCLIGSGAEIGPNVVIGDDVILGTGTSLRDTTVLPGVYVGPGLSLDGAVVGPASLYSARWRAKLAFRSGDAVIAPLLAPTGQQGAGLPGRLAALALATLLAPFAAAVAATRFGREGGHVWTHESVVTGWDAASAAWIERPIRVPRKGYGKCRGRVLSMFGNALDVAAGVRNWIGPRPRSAAQLAMLPRDWQMLLGARPPGWLNTPVLAAGIGPDAPDDALPPDDPLVSEIQAAADLYGIATRRPFQLLRMLIAALRLKFA</sequence>
<organism evidence="7 8">
    <name type="scientific">Burkholderia paludis</name>
    <dbReference type="NCBI Taxonomy" id="1506587"/>
    <lineage>
        <taxon>Bacteria</taxon>
        <taxon>Pseudomonadati</taxon>
        <taxon>Pseudomonadota</taxon>
        <taxon>Betaproteobacteria</taxon>
        <taxon>Burkholderiales</taxon>
        <taxon>Burkholderiaceae</taxon>
        <taxon>Burkholderia</taxon>
        <taxon>Burkholderia cepacia complex</taxon>
    </lineage>
</organism>
<dbReference type="CDD" id="cd06533">
    <property type="entry name" value="Glyco_transf_WecG_TagA"/>
    <property type="match status" value="1"/>
</dbReference>
<dbReference type="PANTHER" id="PTHR34136:SF1">
    <property type="entry name" value="UDP-N-ACETYL-D-MANNOSAMINURONIC ACID TRANSFERASE"/>
    <property type="match status" value="1"/>
</dbReference>
<dbReference type="InterPro" id="IPR029044">
    <property type="entry name" value="Nucleotide-diphossugar_trans"/>
</dbReference>
<dbReference type="Gene3D" id="3.90.550.10">
    <property type="entry name" value="Spore Coat Polysaccharide Biosynthesis Protein SpsA, Chain A"/>
    <property type="match status" value="1"/>
</dbReference>
<evidence type="ECO:0000256" key="3">
    <source>
        <dbReference type="ARBA" id="ARBA00022737"/>
    </source>
</evidence>
<proteinExistence type="predicted"/>
<evidence type="ECO:0000259" key="5">
    <source>
        <dbReference type="Pfam" id="PF02397"/>
    </source>
</evidence>
<dbReference type="InterPro" id="IPR004629">
    <property type="entry name" value="WecG_TagA_CpsF"/>
</dbReference>
<keyword evidence="8" id="KW-1185">Reference proteome</keyword>
<dbReference type="NCBIfam" id="TIGR00696">
    <property type="entry name" value="wecG_tagA_cpsF"/>
    <property type="match status" value="1"/>
</dbReference>
<evidence type="ECO:0000256" key="2">
    <source>
        <dbReference type="ARBA" id="ARBA00022679"/>
    </source>
</evidence>
<gene>
    <name evidence="7" type="ORF">BPA30113_00820</name>
</gene>
<dbReference type="Pfam" id="PF03808">
    <property type="entry name" value="Glyco_tran_WecG"/>
    <property type="match status" value="1"/>
</dbReference>
<dbReference type="EMBL" id="CABVQD010000002">
    <property type="protein sequence ID" value="VWB23710.1"/>
    <property type="molecule type" value="Genomic_DNA"/>
</dbReference>
<dbReference type="AlphaFoldDB" id="A0A6J5CZ21"/>
<evidence type="ECO:0000256" key="4">
    <source>
        <dbReference type="ARBA" id="ARBA00023315"/>
    </source>
</evidence>
<evidence type="ECO:0000313" key="7">
    <source>
        <dbReference type="EMBL" id="VWB23710.1"/>
    </source>
</evidence>
<evidence type="ECO:0000259" key="6">
    <source>
        <dbReference type="Pfam" id="PF25087"/>
    </source>
</evidence>
<dbReference type="RefSeq" id="WP_052001217.1">
    <property type="nucleotide sequence ID" value="NZ_CABVQD010000002.1"/>
</dbReference>
<evidence type="ECO:0000313" key="8">
    <source>
        <dbReference type="Proteomes" id="UP000494330"/>
    </source>
</evidence>
<keyword evidence="1" id="KW-0328">Glycosyltransferase</keyword>
<accession>A0A6J5CZ21</accession>
<evidence type="ECO:0000256" key="1">
    <source>
        <dbReference type="ARBA" id="ARBA00022676"/>
    </source>
</evidence>
<dbReference type="InterPro" id="IPR056729">
    <property type="entry name" value="GMPPB_C"/>
</dbReference>
<dbReference type="InterPro" id="IPR011004">
    <property type="entry name" value="Trimer_LpxA-like_sf"/>
</dbReference>
<dbReference type="Pfam" id="PF25087">
    <property type="entry name" value="GMPPB_C"/>
    <property type="match status" value="1"/>
</dbReference>
<dbReference type="SUPFAM" id="SSF53448">
    <property type="entry name" value="Nucleotide-diphospho-sugar transferases"/>
    <property type="match status" value="1"/>
</dbReference>
<feature type="domain" description="Bacterial sugar transferase" evidence="5">
    <location>
        <begin position="75"/>
        <end position="161"/>
    </location>
</feature>
<dbReference type="Proteomes" id="UP000494330">
    <property type="component" value="Unassembled WGS sequence"/>
</dbReference>
<keyword evidence="2 7" id="KW-0808">Transferase</keyword>
<dbReference type="Pfam" id="PF02397">
    <property type="entry name" value="Bac_transf"/>
    <property type="match status" value="1"/>
</dbReference>
<dbReference type="GO" id="GO:0016758">
    <property type="term" value="F:hexosyltransferase activity"/>
    <property type="evidence" value="ECO:0007669"/>
    <property type="project" value="TreeGrafter"/>
</dbReference>
<keyword evidence="3" id="KW-0677">Repeat</keyword>
<dbReference type="SUPFAM" id="SSF51161">
    <property type="entry name" value="Trimeric LpxA-like enzymes"/>
    <property type="match status" value="1"/>
</dbReference>